<gene>
    <name evidence="2" type="ORF">Daus18300_014105</name>
</gene>
<reference evidence="2 3" key="1">
    <citation type="journal article" date="2024" name="IMA Fungus">
        <title>IMA Genome - F19 : A genome assembly and annotation guide to empower mycologists, including annotated draft genome sequences of Ceratocystis pirilliformis, Diaporthe australafricana, Fusarium ophioides, Paecilomyces lecythidis, and Sporothrix stenoceras.</title>
        <authorList>
            <person name="Aylward J."/>
            <person name="Wilson A.M."/>
            <person name="Visagie C.M."/>
            <person name="Spraker J."/>
            <person name="Barnes I."/>
            <person name="Buitendag C."/>
            <person name="Ceriani C."/>
            <person name="Del Mar Angel L."/>
            <person name="du Plessis D."/>
            <person name="Fuchs T."/>
            <person name="Gasser K."/>
            <person name="Kramer D."/>
            <person name="Li W."/>
            <person name="Munsamy K."/>
            <person name="Piso A."/>
            <person name="Price J.L."/>
            <person name="Sonnekus B."/>
            <person name="Thomas C."/>
            <person name="van der Nest A."/>
            <person name="van Dijk A."/>
            <person name="van Heerden A."/>
            <person name="van Vuuren N."/>
            <person name="Yilmaz N."/>
            <person name="Duong T.A."/>
            <person name="van der Merwe N.A."/>
            <person name="Wingfield M.J."/>
            <person name="Wingfield B.D."/>
        </authorList>
    </citation>
    <scope>NUCLEOTIDE SEQUENCE [LARGE SCALE GENOMIC DNA]</scope>
    <source>
        <strain evidence="2 3">CMW 18300</strain>
    </source>
</reference>
<feature type="region of interest" description="Disordered" evidence="1">
    <location>
        <begin position="1"/>
        <end position="23"/>
    </location>
</feature>
<accession>A0ABR3VWJ6</accession>
<feature type="compositionally biased region" description="Gly residues" evidence="1">
    <location>
        <begin position="177"/>
        <end position="188"/>
    </location>
</feature>
<proteinExistence type="predicted"/>
<comment type="caution">
    <text evidence="2">The sequence shown here is derived from an EMBL/GenBank/DDBJ whole genome shotgun (WGS) entry which is preliminary data.</text>
</comment>
<dbReference type="EMBL" id="JAWRVE010000255">
    <property type="protein sequence ID" value="KAL1846881.1"/>
    <property type="molecule type" value="Genomic_DNA"/>
</dbReference>
<evidence type="ECO:0000313" key="3">
    <source>
        <dbReference type="Proteomes" id="UP001583177"/>
    </source>
</evidence>
<dbReference type="Proteomes" id="UP001583177">
    <property type="component" value="Unassembled WGS sequence"/>
</dbReference>
<keyword evidence="3" id="KW-1185">Reference proteome</keyword>
<organism evidence="2 3">
    <name type="scientific">Diaporthe australafricana</name>
    <dbReference type="NCBI Taxonomy" id="127596"/>
    <lineage>
        <taxon>Eukaryota</taxon>
        <taxon>Fungi</taxon>
        <taxon>Dikarya</taxon>
        <taxon>Ascomycota</taxon>
        <taxon>Pezizomycotina</taxon>
        <taxon>Sordariomycetes</taxon>
        <taxon>Sordariomycetidae</taxon>
        <taxon>Diaporthales</taxon>
        <taxon>Diaporthaceae</taxon>
        <taxon>Diaporthe</taxon>
    </lineage>
</organism>
<evidence type="ECO:0000256" key="1">
    <source>
        <dbReference type="SAM" id="MobiDB-lite"/>
    </source>
</evidence>
<name>A0ABR3VWJ6_9PEZI</name>
<evidence type="ECO:0000313" key="2">
    <source>
        <dbReference type="EMBL" id="KAL1846881.1"/>
    </source>
</evidence>
<feature type="compositionally biased region" description="Low complexity" evidence="1">
    <location>
        <begin position="162"/>
        <end position="176"/>
    </location>
</feature>
<sequence length="212" mass="22448">MPPPSASGDAQNNGAERTARKLLKPTRRAQIEVWLGEVVSWRDTQHCAAGRLFGHHSDALAASAVDNRPGDDSSHSISRDDICTVCGRSPEGEEPAAHQAGKEQPQPDGDKLGKGKHVFRGIRTVMGHLRARDGGRSKEEEEEGWDRTVSTQMFLAEASEHGSSLCAALSSSESSAAGGGGGGGGGGNNALNERMARLMRAQKLLDKSQAKR</sequence>
<feature type="region of interest" description="Disordered" evidence="1">
    <location>
        <begin position="160"/>
        <end position="212"/>
    </location>
</feature>
<protein>
    <submittedName>
        <fullName evidence="2">Uncharacterized protein</fullName>
    </submittedName>
</protein>
<feature type="compositionally biased region" description="Basic and acidic residues" evidence="1">
    <location>
        <begin position="203"/>
        <end position="212"/>
    </location>
</feature>
<feature type="region of interest" description="Disordered" evidence="1">
    <location>
        <begin position="86"/>
        <end position="117"/>
    </location>
</feature>